<dbReference type="Pfam" id="PF03008">
    <property type="entry name" value="DUF234"/>
    <property type="match status" value="1"/>
</dbReference>
<evidence type="ECO:0000259" key="1">
    <source>
        <dbReference type="Pfam" id="PF03008"/>
    </source>
</evidence>
<reference evidence="3" key="1">
    <citation type="submission" date="2021-04" db="EMBL/GenBank/DDBJ databases">
        <title>Genome based classification of Actinospica acidithermotolerans sp. nov., an actinobacterium isolated from an Indonesian hot spring.</title>
        <authorList>
            <person name="Kusuma A.B."/>
            <person name="Putra K.E."/>
            <person name="Nafisah S."/>
            <person name="Loh J."/>
            <person name="Nouioui I."/>
            <person name="Goodfellow M."/>
        </authorList>
    </citation>
    <scope>NUCLEOTIDE SEQUENCE</scope>
    <source>
        <strain evidence="3">DSM 45618</strain>
    </source>
</reference>
<dbReference type="Gene3D" id="3.40.50.300">
    <property type="entry name" value="P-loop containing nucleotide triphosphate hydrolases"/>
    <property type="match status" value="1"/>
</dbReference>
<dbReference type="AlphaFoldDB" id="A0A8J7WUR3"/>
<dbReference type="GO" id="GO:0005524">
    <property type="term" value="F:ATP binding"/>
    <property type="evidence" value="ECO:0007669"/>
    <property type="project" value="UniProtKB-KW"/>
</dbReference>
<dbReference type="InterPro" id="IPR004256">
    <property type="entry name" value="DUF234"/>
</dbReference>
<gene>
    <name evidence="3" type="ORF">KGA66_25865</name>
</gene>
<dbReference type="PANTHER" id="PTHR34704:SF1">
    <property type="entry name" value="ATPASE"/>
    <property type="match status" value="1"/>
</dbReference>
<keyword evidence="3" id="KW-0547">Nucleotide-binding</keyword>
<dbReference type="PANTHER" id="PTHR34704">
    <property type="entry name" value="ATPASE"/>
    <property type="match status" value="1"/>
</dbReference>
<keyword evidence="4" id="KW-1185">Reference proteome</keyword>
<dbReference type="RefSeq" id="WP_211471622.1">
    <property type="nucleotide sequence ID" value="NZ_JAGSXH010000156.1"/>
</dbReference>
<evidence type="ECO:0000259" key="2">
    <source>
        <dbReference type="Pfam" id="PF13191"/>
    </source>
</evidence>
<name>A0A8J7WUR3_9ACTN</name>
<keyword evidence="3" id="KW-0067">ATP-binding</keyword>
<evidence type="ECO:0000313" key="4">
    <source>
        <dbReference type="Proteomes" id="UP000677913"/>
    </source>
</evidence>
<protein>
    <submittedName>
        <fullName evidence="3">ATP-binding protein</fullName>
    </submittedName>
</protein>
<dbReference type="Proteomes" id="UP000677913">
    <property type="component" value="Unassembled WGS sequence"/>
</dbReference>
<dbReference type="InterPro" id="IPR041664">
    <property type="entry name" value="AAA_16"/>
</dbReference>
<accession>A0A8J7WUR3</accession>
<dbReference type="EMBL" id="JAGSXH010000156">
    <property type="protein sequence ID" value="MBS2966494.1"/>
    <property type="molecule type" value="Genomic_DNA"/>
</dbReference>
<feature type="domain" description="DUF234" evidence="1">
    <location>
        <begin position="324"/>
        <end position="417"/>
    </location>
</feature>
<dbReference type="InterPro" id="IPR027417">
    <property type="entry name" value="P-loop_NTPase"/>
</dbReference>
<comment type="caution">
    <text evidence="3">The sequence shown here is derived from an EMBL/GenBank/DDBJ whole genome shotgun (WGS) entry which is preliminary data.</text>
</comment>
<proteinExistence type="predicted"/>
<feature type="domain" description="Orc1-like AAA ATPase" evidence="2">
    <location>
        <begin position="4"/>
        <end position="118"/>
    </location>
</feature>
<organism evidence="3 4">
    <name type="scientific">Actinocrinis puniceicyclus</name>
    <dbReference type="NCBI Taxonomy" id="977794"/>
    <lineage>
        <taxon>Bacteria</taxon>
        <taxon>Bacillati</taxon>
        <taxon>Actinomycetota</taxon>
        <taxon>Actinomycetes</taxon>
        <taxon>Catenulisporales</taxon>
        <taxon>Actinospicaceae</taxon>
        <taxon>Actinocrinis</taxon>
    </lineage>
</organism>
<dbReference type="Pfam" id="PF13191">
    <property type="entry name" value="AAA_16"/>
    <property type="match status" value="1"/>
</dbReference>
<evidence type="ECO:0000313" key="3">
    <source>
        <dbReference type="EMBL" id="MBS2966494.1"/>
    </source>
</evidence>
<dbReference type="SUPFAM" id="SSF52540">
    <property type="entry name" value="P-loop containing nucleoside triphosphate hydrolases"/>
    <property type="match status" value="1"/>
</dbReference>
<sequence length="470" mass="51459">MADFVGRTRELALLRDELERVRSGVGGERPGRCLLLRGRRRVGKSRLVETFVERAGAPYLFFTATGAVPAAELLRLAEDAQRSTLPERELLAAARPADWGAALRLLAAALPDDQPSIVVLDEVPYLMGRDDAFEGVLQRSWDRLFERKPVLLLMIGSDLSMMEALTAYDRPFHQRGREMVIGPLNPREIGQMLGLGAADAFDAALVTGGLPLICAEWPHGASVEQYLALALANPVSALLVSAERSLAAEFPDHTQARTVLSAIGTGERSFTNIANAVGGIAATPLNRALGTLMDKRIVAGELPVALQPSKDRRYRVTDPYLRFWLRFLGPHLDEIERGRGDTTTQRIATSWASWRGRAIEPLVRESLARLLPDRGLPDAPVVGGYWTRNKQIEIDIVGADRGPIAKQLLFVGSIKWLGSAFDEHDKAALLRHWAALTDQPLPLVAVSRSGVQCGEIDAAYGPDDLIRAWP</sequence>